<dbReference type="SUPFAM" id="SSF52972">
    <property type="entry name" value="ITPase-like"/>
    <property type="match status" value="1"/>
</dbReference>
<comment type="cofactor">
    <cofactor evidence="1 3">
        <name>a divalent metal cation</name>
        <dbReference type="ChEBI" id="CHEBI:60240"/>
    </cofactor>
</comment>
<comment type="catalytic activity">
    <reaction evidence="3">
        <text>a ribonucleoside 5'-triphosphate + H2O = a ribonucleoside 5'-phosphate + diphosphate + H(+)</text>
        <dbReference type="Rhea" id="RHEA:23996"/>
        <dbReference type="ChEBI" id="CHEBI:15377"/>
        <dbReference type="ChEBI" id="CHEBI:15378"/>
        <dbReference type="ChEBI" id="CHEBI:33019"/>
        <dbReference type="ChEBI" id="CHEBI:58043"/>
        <dbReference type="ChEBI" id="CHEBI:61557"/>
        <dbReference type="EC" id="3.6.1.9"/>
    </reaction>
</comment>
<dbReference type="InterPro" id="IPR029001">
    <property type="entry name" value="ITPase-like_fam"/>
</dbReference>
<comment type="similarity">
    <text evidence="3">Belongs to the Maf family.</text>
</comment>
<dbReference type="PANTHER" id="PTHR43213">
    <property type="entry name" value="BIFUNCTIONAL DTTP/UTP PYROPHOSPHATASE/METHYLTRANSFERASE PROTEIN-RELATED"/>
    <property type="match status" value="1"/>
</dbReference>
<dbReference type="GO" id="GO:0047429">
    <property type="term" value="F:nucleoside triphosphate diphosphatase activity"/>
    <property type="evidence" value="ECO:0007669"/>
    <property type="project" value="UniProtKB-EC"/>
</dbReference>
<evidence type="ECO:0000256" key="1">
    <source>
        <dbReference type="ARBA" id="ARBA00001968"/>
    </source>
</evidence>
<dbReference type="Pfam" id="PF02545">
    <property type="entry name" value="Maf"/>
    <property type="match status" value="1"/>
</dbReference>
<gene>
    <name evidence="4" type="ORF">ENR15_21970</name>
</gene>
<dbReference type="AlphaFoldDB" id="A0A7C3ZZ07"/>
<dbReference type="GO" id="GO:0005737">
    <property type="term" value="C:cytoplasm"/>
    <property type="evidence" value="ECO:0007669"/>
    <property type="project" value="UniProtKB-SubCell"/>
</dbReference>
<comment type="caution">
    <text evidence="3">Lacks conserved residue(s) required for the propagation of feature annotation.</text>
</comment>
<sequence length="203" mass="21974">MGKGQFVLGSKSKARRLLLISAGIHPVVIDSDFDETSVESDNPVELVETLALCKAESVAARVWRGEEGSQPLLVLGCDSVLGLGGEIHGKPANAAEAEARWQKMRSNVGELYTGHALIDVGKRQTVVRCQVTRVYFANISDRQIADYVATGEPLQCAGCFAIDGRGGLFVEQIEGCHTNVIGLSLPLLRRMVAELGYDITDFW</sequence>
<dbReference type="InterPro" id="IPR003697">
    <property type="entry name" value="Maf-like"/>
</dbReference>
<evidence type="ECO:0000256" key="2">
    <source>
        <dbReference type="ARBA" id="ARBA00022801"/>
    </source>
</evidence>
<evidence type="ECO:0000256" key="3">
    <source>
        <dbReference type="HAMAP-Rule" id="MF_00528"/>
    </source>
</evidence>
<dbReference type="Gene3D" id="3.90.950.10">
    <property type="match status" value="1"/>
</dbReference>
<comment type="subcellular location">
    <subcellularLocation>
        <location evidence="3">Cytoplasm</location>
    </subcellularLocation>
</comment>
<proteinExistence type="inferred from homology"/>
<dbReference type="EC" id="3.6.1.9" evidence="3"/>
<name>A0A7C3ZZ07_9CYAN</name>
<feature type="active site" description="Proton acceptor" evidence="3">
    <location>
        <position position="78"/>
    </location>
</feature>
<evidence type="ECO:0000313" key="4">
    <source>
        <dbReference type="EMBL" id="HGG03229.1"/>
    </source>
</evidence>
<dbReference type="EMBL" id="DSPX01000224">
    <property type="protein sequence ID" value="HGG03229.1"/>
    <property type="molecule type" value="Genomic_DNA"/>
</dbReference>
<keyword evidence="2 3" id="KW-0378">Hydrolase</keyword>
<accession>A0A7C3ZZ07</accession>
<dbReference type="HAMAP" id="MF_00528">
    <property type="entry name" value="Maf"/>
    <property type="match status" value="1"/>
</dbReference>
<comment type="catalytic activity">
    <reaction evidence="3">
        <text>a 2'-deoxyribonucleoside 5'-triphosphate + H2O = a 2'-deoxyribonucleoside 5'-phosphate + diphosphate + H(+)</text>
        <dbReference type="Rhea" id="RHEA:44644"/>
        <dbReference type="ChEBI" id="CHEBI:15377"/>
        <dbReference type="ChEBI" id="CHEBI:15378"/>
        <dbReference type="ChEBI" id="CHEBI:33019"/>
        <dbReference type="ChEBI" id="CHEBI:61560"/>
        <dbReference type="ChEBI" id="CHEBI:65317"/>
        <dbReference type="EC" id="3.6.1.9"/>
    </reaction>
</comment>
<dbReference type="NCBIfam" id="TIGR00172">
    <property type="entry name" value="maf"/>
    <property type="match status" value="1"/>
</dbReference>
<reference evidence="4" key="1">
    <citation type="journal article" date="2020" name="mSystems">
        <title>Genome- and Community-Level Interaction Insights into Carbon Utilization and Element Cycling Functions of Hydrothermarchaeota in Hydrothermal Sediment.</title>
        <authorList>
            <person name="Zhou Z."/>
            <person name="Liu Y."/>
            <person name="Xu W."/>
            <person name="Pan J."/>
            <person name="Luo Z.H."/>
            <person name="Li M."/>
        </authorList>
    </citation>
    <scope>NUCLEOTIDE SEQUENCE [LARGE SCALE GENOMIC DNA]</scope>
    <source>
        <strain evidence="4">SpSt-374</strain>
    </source>
</reference>
<organism evidence="4">
    <name type="scientific">Planktothricoides sp. SpSt-374</name>
    <dbReference type="NCBI Taxonomy" id="2282167"/>
    <lineage>
        <taxon>Bacteria</taxon>
        <taxon>Bacillati</taxon>
        <taxon>Cyanobacteriota</taxon>
        <taxon>Cyanophyceae</taxon>
        <taxon>Oscillatoriophycideae</taxon>
        <taxon>Oscillatoriales</taxon>
        <taxon>Oscillatoriaceae</taxon>
        <taxon>Planktothricoides</taxon>
    </lineage>
</organism>
<dbReference type="PIRSF" id="PIRSF006305">
    <property type="entry name" value="Maf"/>
    <property type="match status" value="1"/>
</dbReference>
<keyword evidence="3" id="KW-0963">Cytoplasm</keyword>
<dbReference type="PANTHER" id="PTHR43213:SF5">
    <property type="entry name" value="BIFUNCTIONAL DTTP_UTP PYROPHOSPHATASE_METHYLTRANSFERASE PROTEIN-RELATED"/>
    <property type="match status" value="1"/>
</dbReference>
<protein>
    <recommendedName>
        <fullName evidence="3">Nucleoside triphosphate pyrophosphatase</fullName>
        <ecNumber evidence="3">3.6.1.9</ecNumber>
    </recommendedName>
    <alternativeName>
        <fullName evidence="3">Nucleotide pyrophosphatase</fullName>
        <shortName evidence="3">Nucleotide PPase</shortName>
    </alternativeName>
</protein>
<comment type="function">
    <text evidence="3">Nucleoside triphosphate pyrophosphatase. May have a dual role in cell division arrest and in preventing the incorporation of modified nucleotides into cellular nucleic acids.</text>
</comment>
<dbReference type="CDD" id="cd00555">
    <property type="entry name" value="Maf"/>
    <property type="match status" value="1"/>
</dbReference>
<dbReference type="GO" id="GO:0009117">
    <property type="term" value="P:nucleotide metabolic process"/>
    <property type="evidence" value="ECO:0007669"/>
    <property type="project" value="UniProtKB-KW"/>
</dbReference>
<keyword evidence="3" id="KW-0546">Nucleotide metabolism</keyword>
<comment type="caution">
    <text evidence="4">The sequence shown here is derived from an EMBL/GenBank/DDBJ whole genome shotgun (WGS) entry which is preliminary data.</text>
</comment>